<accession>A0A2N3PKE6</accession>
<dbReference type="GO" id="GO:0006935">
    <property type="term" value="P:chemotaxis"/>
    <property type="evidence" value="ECO:0007669"/>
    <property type="project" value="UniProtKB-UniRule"/>
</dbReference>
<evidence type="ECO:0000256" key="1">
    <source>
        <dbReference type="ARBA" id="ARBA00022801"/>
    </source>
</evidence>
<dbReference type="SUPFAM" id="SSF52738">
    <property type="entry name" value="Methylesterase CheB, C-terminal domain"/>
    <property type="match status" value="1"/>
</dbReference>
<dbReference type="InterPro" id="IPR000673">
    <property type="entry name" value="Sig_transdc_resp-reg_Me-estase"/>
</dbReference>
<feature type="active site" evidence="4">
    <location>
        <position position="60"/>
    </location>
</feature>
<keyword evidence="4" id="KW-0145">Chemotaxis</keyword>
<dbReference type="GO" id="GO:0008984">
    <property type="term" value="F:protein-glutamate methylesterase activity"/>
    <property type="evidence" value="ECO:0007669"/>
    <property type="project" value="UniProtKB-EC"/>
</dbReference>
<dbReference type="Pfam" id="PF01339">
    <property type="entry name" value="CheB_methylest"/>
    <property type="match status" value="1"/>
</dbReference>
<evidence type="ECO:0000256" key="3">
    <source>
        <dbReference type="ARBA" id="ARBA00048267"/>
    </source>
</evidence>
<keyword evidence="1 4" id="KW-0378">Hydrolase</keyword>
<gene>
    <name evidence="6" type="ORF">BCM31_01595</name>
</gene>
<dbReference type="Gene3D" id="3.40.50.180">
    <property type="entry name" value="Methylesterase CheB, C-terminal domain"/>
    <property type="match status" value="1"/>
</dbReference>
<comment type="catalytic activity">
    <reaction evidence="3">
        <text>[protein]-L-glutamate 5-O-methyl ester + H2O = L-glutamyl-[protein] + methanol + H(+)</text>
        <dbReference type="Rhea" id="RHEA:23236"/>
        <dbReference type="Rhea" id="RHEA-COMP:10208"/>
        <dbReference type="Rhea" id="RHEA-COMP:10311"/>
        <dbReference type="ChEBI" id="CHEBI:15377"/>
        <dbReference type="ChEBI" id="CHEBI:15378"/>
        <dbReference type="ChEBI" id="CHEBI:17790"/>
        <dbReference type="ChEBI" id="CHEBI:29973"/>
        <dbReference type="ChEBI" id="CHEBI:82795"/>
        <dbReference type="EC" id="3.1.1.61"/>
    </reaction>
</comment>
<evidence type="ECO:0000259" key="5">
    <source>
        <dbReference type="PROSITE" id="PS50122"/>
    </source>
</evidence>
<dbReference type="GO" id="GO:0005737">
    <property type="term" value="C:cytoplasm"/>
    <property type="evidence" value="ECO:0007669"/>
    <property type="project" value="InterPro"/>
</dbReference>
<dbReference type="RefSeq" id="WP_101313011.1">
    <property type="nucleotide sequence ID" value="NZ_CALJBS010000105.1"/>
</dbReference>
<dbReference type="EC" id="3.1.1.61" evidence="2"/>
<feature type="active site" evidence="4">
    <location>
        <position position="34"/>
    </location>
</feature>
<dbReference type="InterPro" id="IPR035909">
    <property type="entry name" value="CheB_C"/>
</dbReference>
<evidence type="ECO:0000256" key="2">
    <source>
        <dbReference type="ARBA" id="ARBA00039140"/>
    </source>
</evidence>
<dbReference type="EMBL" id="MBPK01000011">
    <property type="protein sequence ID" value="PKT81903.1"/>
    <property type="molecule type" value="Genomic_DNA"/>
</dbReference>
<proteinExistence type="predicted"/>
<dbReference type="Proteomes" id="UP000233350">
    <property type="component" value="Unassembled WGS sequence"/>
</dbReference>
<evidence type="ECO:0000313" key="7">
    <source>
        <dbReference type="Proteomes" id="UP000233350"/>
    </source>
</evidence>
<feature type="active site" evidence="4">
    <location>
        <position position="156"/>
    </location>
</feature>
<dbReference type="PROSITE" id="PS50122">
    <property type="entry name" value="CHEB"/>
    <property type="match status" value="1"/>
</dbReference>
<dbReference type="AlphaFoldDB" id="A0A2N3PKE6"/>
<name>A0A2N3PKE6_9HELI</name>
<protein>
    <recommendedName>
        <fullName evidence="2">protein-glutamate methylesterase</fullName>
        <ecNumber evidence="2">3.1.1.61</ecNumber>
    </recommendedName>
</protein>
<dbReference type="GO" id="GO:0000156">
    <property type="term" value="F:phosphorelay response regulator activity"/>
    <property type="evidence" value="ECO:0007669"/>
    <property type="project" value="InterPro"/>
</dbReference>
<dbReference type="PANTHER" id="PTHR42872">
    <property type="entry name" value="PROTEIN-GLUTAMATE METHYLESTERASE/PROTEIN-GLUTAMINE GLUTAMINASE"/>
    <property type="match status" value="1"/>
</dbReference>
<dbReference type="STRING" id="556267.HWAG_00742"/>
<dbReference type="OrthoDB" id="9793421at2"/>
<comment type="caution">
    <text evidence="6">The sequence shown here is derived from an EMBL/GenBank/DDBJ whole genome shotgun (WGS) entry which is preliminary data.</text>
</comment>
<organism evidence="6 7">
    <name type="scientific">Helicobacter winghamensis</name>
    <dbReference type="NCBI Taxonomy" id="157268"/>
    <lineage>
        <taxon>Bacteria</taxon>
        <taxon>Pseudomonadati</taxon>
        <taxon>Campylobacterota</taxon>
        <taxon>Epsilonproteobacteria</taxon>
        <taxon>Campylobacterales</taxon>
        <taxon>Helicobacteraceae</taxon>
        <taxon>Helicobacter</taxon>
    </lineage>
</organism>
<evidence type="ECO:0000313" key="6">
    <source>
        <dbReference type="EMBL" id="PKT81903.1"/>
    </source>
</evidence>
<evidence type="ECO:0000256" key="4">
    <source>
        <dbReference type="PROSITE-ProRule" id="PRU00050"/>
    </source>
</evidence>
<dbReference type="PANTHER" id="PTHR42872:SF6">
    <property type="entry name" value="PROTEIN-GLUTAMATE METHYLESTERASE_PROTEIN-GLUTAMINE GLUTAMINASE"/>
    <property type="match status" value="1"/>
</dbReference>
<feature type="domain" description="CheB-type methylesterase" evidence="5">
    <location>
        <begin position="20"/>
        <end position="214"/>
    </location>
</feature>
<sequence length="218" mass="23709">MLKANISEKYHPDKLLKSTPYKGDGKRIIAIGASTGGVDAIAKILNQLPRNLPPIIITQHIPGGFSTSFANRLNINSKLDVFEVNERVLLRDSCAYLAPGGFHMLLDRHGNDYYARAQDGIRISRHCPSVDVMFRSLNNVAGKAALAIILTGMGDDGSIGIKELYDNGAYTIAQDEASCVVFGMPKQAIVKGAVCEIVGLDFIYKKIIAYANGELKRN</sequence>
<dbReference type="CDD" id="cd16432">
    <property type="entry name" value="CheB_Rec"/>
    <property type="match status" value="1"/>
</dbReference>
<reference evidence="6 7" key="1">
    <citation type="submission" date="2016-07" db="EMBL/GenBank/DDBJ databases">
        <title>Detection of Helicobacter winghamensis from caecal content of red fox (Vulpes vulpes).</title>
        <authorList>
            <person name="Zanoni R.G."/>
            <person name="Florio D."/>
            <person name="Caffara M."/>
            <person name="Renzi M."/>
            <person name="Parisi A."/>
            <person name="Pasquali F."/>
            <person name="Manfreda G."/>
        </authorList>
    </citation>
    <scope>NUCLEOTIDE SEQUENCE [LARGE SCALE GENOMIC DNA]</scope>
    <source>
        <strain evidence="6 7">295_13</strain>
    </source>
</reference>
<keyword evidence="7" id="KW-1185">Reference proteome</keyword>